<dbReference type="Proteomes" id="UP000248090">
    <property type="component" value="Unassembled WGS sequence"/>
</dbReference>
<protein>
    <submittedName>
        <fullName evidence="4">Chemotaxis protein CheY</fullName>
    </submittedName>
</protein>
<dbReference type="Gene3D" id="1.10.3210.10">
    <property type="entry name" value="Hypothetical protein af1432"/>
    <property type="match status" value="1"/>
</dbReference>
<dbReference type="InterPro" id="IPR037522">
    <property type="entry name" value="HD_GYP_dom"/>
</dbReference>
<evidence type="ECO:0000313" key="4">
    <source>
        <dbReference type="EMBL" id="PXF33110.1"/>
    </source>
</evidence>
<dbReference type="InterPro" id="IPR011006">
    <property type="entry name" value="CheY-like_superfamily"/>
</dbReference>
<dbReference type="PANTHER" id="PTHR45228:SF5">
    <property type="entry name" value="CYCLIC DI-GMP PHOSPHODIESTERASE VC_1348-RELATED"/>
    <property type="match status" value="1"/>
</dbReference>
<name>A0ABX5M522_9GAMM</name>
<dbReference type="SMART" id="SM00471">
    <property type="entry name" value="HDc"/>
    <property type="match status" value="1"/>
</dbReference>
<evidence type="ECO:0000259" key="3">
    <source>
        <dbReference type="PROSITE" id="PS51832"/>
    </source>
</evidence>
<feature type="domain" description="HD-GYP" evidence="3">
    <location>
        <begin position="141"/>
        <end position="339"/>
    </location>
</feature>
<dbReference type="InterPro" id="IPR001789">
    <property type="entry name" value="Sig_transdc_resp-reg_receiver"/>
</dbReference>
<proteinExistence type="predicted"/>
<feature type="modified residue" description="4-aspartylphosphate" evidence="1">
    <location>
        <position position="54"/>
    </location>
</feature>
<organism evidence="4 5">
    <name type="scientific">Pokkaliibacter plantistimulans</name>
    <dbReference type="NCBI Taxonomy" id="1635171"/>
    <lineage>
        <taxon>Bacteria</taxon>
        <taxon>Pseudomonadati</taxon>
        <taxon>Pseudomonadota</taxon>
        <taxon>Gammaproteobacteria</taxon>
        <taxon>Oceanospirillales</taxon>
        <taxon>Balneatrichaceae</taxon>
        <taxon>Pokkaliibacter</taxon>
    </lineage>
</organism>
<gene>
    <name evidence="4" type="ORF">WH50_00930</name>
</gene>
<dbReference type="PROSITE" id="PS51832">
    <property type="entry name" value="HD_GYP"/>
    <property type="match status" value="1"/>
</dbReference>
<dbReference type="RefSeq" id="WP_110185622.1">
    <property type="nucleotide sequence ID" value="NZ_CP177354.1"/>
</dbReference>
<dbReference type="PANTHER" id="PTHR45228">
    <property type="entry name" value="CYCLIC DI-GMP PHOSPHODIESTERASE TM_0186-RELATED"/>
    <property type="match status" value="1"/>
</dbReference>
<dbReference type="CDD" id="cd19920">
    <property type="entry name" value="REC_PA4781-like"/>
    <property type="match status" value="1"/>
</dbReference>
<comment type="caution">
    <text evidence="4">The sequence shown here is derived from an EMBL/GenBank/DDBJ whole genome shotgun (WGS) entry which is preliminary data.</text>
</comment>
<evidence type="ECO:0000256" key="1">
    <source>
        <dbReference type="PROSITE-ProRule" id="PRU00169"/>
    </source>
</evidence>
<dbReference type="InterPro" id="IPR003607">
    <property type="entry name" value="HD/PDEase_dom"/>
</dbReference>
<keyword evidence="5" id="KW-1185">Reference proteome</keyword>
<dbReference type="SMART" id="SM00448">
    <property type="entry name" value="REC"/>
    <property type="match status" value="1"/>
</dbReference>
<accession>A0ABX5M522</accession>
<dbReference type="EMBL" id="LAPT01000002">
    <property type="protein sequence ID" value="PXF33110.1"/>
    <property type="molecule type" value="Genomic_DNA"/>
</dbReference>
<evidence type="ECO:0000313" key="5">
    <source>
        <dbReference type="Proteomes" id="UP000248090"/>
    </source>
</evidence>
<reference evidence="4 5" key="1">
    <citation type="submission" date="2015-03" db="EMBL/GenBank/DDBJ databases">
        <authorList>
            <person name="Krishnan R."/>
            <person name="Midha S."/>
            <person name="Patil P.B."/>
            <person name="Rameshkumar N."/>
        </authorList>
    </citation>
    <scope>NUCLEOTIDE SEQUENCE [LARGE SCALE GENOMIC DNA]</scope>
    <source>
        <strain evidence="4 5">L1E11</strain>
    </source>
</reference>
<dbReference type="Pfam" id="PF13487">
    <property type="entry name" value="HD_5"/>
    <property type="match status" value="1"/>
</dbReference>
<keyword evidence="1" id="KW-0597">Phosphoprotein</keyword>
<dbReference type="Pfam" id="PF00072">
    <property type="entry name" value="Response_reg"/>
    <property type="match status" value="1"/>
</dbReference>
<dbReference type="Gene3D" id="3.40.50.2300">
    <property type="match status" value="1"/>
</dbReference>
<evidence type="ECO:0000259" key="2">
    <source>
        <dbReference type="PROSITE" id="PS50110"/>
    </source>
</evidence>
<dbReference type="PROSITE" id="PS50110">
    <property type="entry name" value="RESPONSE_REGULATORY"/>
    <property type="match status" value="1"/>
</dbReference>
<dbReference type="InterPro" id="IPR052020">
    <property type="entry name" value="Cyclic_di-GMP/3'3'-cGAMP_PDE"/>
</dbReference>
<dbReference type="CDD" id="cd00077">
    <property type="entry name" value="HDc"/>
    <property type="match status" value="1"/>
</dbReference>
<dbReference type="SUPFAM" id="SSF109604">
    <property type="entry name" value="HD-domain/PDEase-like"/>
    <property type="match status" value="1"/>
</dbReference>
<sequence length="339" mass="37705">MGKATILVVDDNPENIDVLVGALGEGYQLRVALSGEKALQIAQRQPLPDIMLLDVMMPGMDGYELCRRLKQDALTQRIPVMFITARNSSEDEVKGLEAGAVDFIAKPINPRIVKARVAAQLALYDQQKSLSQLVQQRTSELQLAQQKIIQYLGKAAEYKDNETGMHVVRMSHYAYLLAHAIGMDEETAQLLKQAAPMHDIGKIGIADHILLKPGKLDAAEWAEMQRHVQYGLDILGDDDSHLLLTLAREIIAHHHEKWDGSGYPQGLRGEEISLAGRIVALADVFDALTSVRPYKPAWSDEDAIGFIRDQSGQHFEPRLVDTFVALMPQILEVRARYGD</sequence>
<feature type="domain" description="Response regulatory" evidence="2">
    <location>
        <begin position="5"/>
        <end position="121"/>
    </location>
</feature>
<dbReference type="SUPFAM" id="SSF52172">
    <property type="entry name" value="CheY-like"/>
    <property type="match status" value="1"/>
</dbReference>